<dbReference type="Proteomes" id="UP001530315">
    <property type="component" value="Unassembled WGS sequence"/>
</dbReference>
<evidence type="ECO:0000256" key="8">
    <source>
        <dbReference type="ARBA" id="ARBA00038293"/>
    </source>
</evidence>
<protein>
    <recommendedName>
        <fullName evidence="9">H/ACA ribonucleoprotein complex subunit</fullName>
    </recommendedName>
</protein>
<dbReference type="InterPro" id="IPR007504">
    <property type="entry name" value="H/ACA_rnp_Gar1/Naf1"/>
</dbReference>
<organism evidence="11 12">
    <name type="scientific">Stephanodiscus triporus</name>
    <dbReference type="NCBI Taxonomy" id="2934178"/>
    <lineage>
        <taxon>Eukaryota</taxon>
        <taxon>Sar</taxon>
        <taxon>Stramenopiles</taxon>
        <taxon>Ochrophyta</taxon>
        <taxon>Bacillariophyta</taxon>
        <taxon>Coscinodiscophyceae</taxon>
        <taxon>Thalassiosirophycidae</taxon>
        <taxon>Stephanodiscales</taxon>
        <taxon>Stephanodiscaceae</taxon>
        <taxon>Stephanodiscus</taxon>
    </lineage>
</organism>
<evidence type="ECO:0000313" key="12">
    <source>
        <dbReference type="Proteomes" id="UP001530315"/>
    </source>
</evidence>
<keyword evidence="3 9" id="KW-0690">Ribosome biogenesis</keyword>
<feature type="compositionally biased region" description="Gly residues" evidence="10">
    <location>
        <begin position="44"/>
        <end position="53"/>
    </location>
</feature>
<dbReference type="Gene3D" id="2.40.10.230">
    <property type="entry name" value="Probable tRNA pseudouridine synthase domain"/>
    <property type="match status" value="1"/>
</dbReference>
<comment type="caution">
    <text evidence="11">The sequence shown here is derived from an EMBL/GenBank/DDBJ whole genome shotgun (WGS) entry which is preliminary data.</text>
</comment>
<evidence type="ECO:0000313" key="11">
    <source>
        <dbReference type="EMBL" id="KAL3779501.1"/>
    </source>
</evidence>
<evidence type="ECO:0000256" key="9">
    <source>
        <dbReference type="RuleBase" id="RU364004"/>
    </source>
</evidence>
<accession>A0ABD3NVT7</accession>
<evidence type="ECO:0000256" key="6">
    <source>
        <dbReference type="ARBA" id="ARBA00023242"/>
    </source>
</evidence>
<comment type="similarity">
    <text evidence="8 9">Belongs to the GAR1 family.</text>
</comment>
<keyword evidence="6 9" id="KW-0539">Nucleus</keyword>
<keyword evidence="4 9" id="KW-0698">rRNA processing</keyword>
<dbReference type="Pfam" id="PF04410">
    <property type="entry name" value="Gar1"/>
    <property type="match status" value="1"/>
</dbReference>
<dbReference type="PANTHER" id="PTHR23237:SF6">
    <property type="entry name" value="H_ACA RIBONUCLEOPROTEIN COMPLEX SUBUNIT 1"/>
    <property type="match status" value="1"/>
</dbReference>
<dbReference type="InterPro" id="IPR038664">
    <property type="entry name" value="Gar1/Naf1_Cbf5-bd_sf"/>
</dbReference>
<evidence type="ECO:0000256" key="10">
    <source>
        <dbReference type="SAM" id="MobiDB-lite"/>
    </source>
</evidence>
<comment type="subcellular location">
    <subcellularLocation>
        <location evidence="2 9">Nucleus</location>
        <location evidence="2 9">Nucleolus</location>
    </subcellularLocation>
    <subcellularLocation>
        <location evidence="1">Plastid</location>
        <location evidence="1">Chloroplast</location>
    </subcellularLocation>
</comment>
<feature type="region of interest" description="Disordered" evidence="10">
    <location>
        <begin position="151"/>
        <end position="182"/>
    </location>
</feature>
<dbReference type="InterPro" id="IPR009000">
    <property type="entry name" value="Transl_B-barrel_sf"/>
</dbReference>
<dbReference type="GO" id="GO:0003723">
    <property type="term" value="F:RNA binding"/>
    <property type="evidence" value="ECO:0007669"/>
    <property type="project" value="UniProtKB-KW"/>
</dbReference>
<feature type="compositionally biased region" description="Gly residues" evidence="10">
    <location>
        <begin position="1"/>
        <end position="36"/>
    </location>
</feature>
<evidence type="ECO:0000256" key="3">
    <source>
        <dbReference type="ARBA" id="ARBA00022517"/>
    </source>
</evidence>
<dbReference type="SUPFAM" id="SSF50447">
    <property type="entry name" value="Translation proteins"/>
    <property type="match status" value="1"/>
</dbReference>
<comment type="function">
    <text evidence="9">Required for ribosome biogenesis. Part of a complex which catalyzes pseudouridylation of rRNA. This involves the isomerization of uridine such that the ribose is subsequently attached to C5, instead of the normal N1. Pseudouridine ("psi") residues may serve to stabilize the conformation of rRNAs.</text>
</comment>
<keyword evidence="5 9" id="KW-0694">RNA-binding</keyword>
<gene>
    <name evidence="11" type="ORF">ACHAW5_010630</name>
</gene>
<evidence type="ECO:0000256" key="7">
    <source>
        <dbReference type="ARBA" id="ARBA00023274"/>
    </source>
</evidence>
<dbReference type="GO" id="GO:0009507">
    <property type="term" value="C:chloroplast"/>
    <property type="evidence" value="ECO:0007669"/>
    <property type="project" value="UniProtKB-SubCell"/>
</dbReference>
<proteinExistence type="inferred from homology"/>
<dbReference type="FunFam" id="2.40.10.230:FF:000001">
    <property type="entry name" value="H/ACA ribonucleoprotein complex subunit"/>
    <property type="match status" value="1"/>
</dbReference>
<comment type="subunit">
    <text evidence="9">Component of the small nucleolar ribonucleoprotein particles containing H/ACA-type snoRNAs (H/ACA snoRNPs).</text>
</comment>
<dbReference type="AlphaFoldDB" id="A0ABD3NVT7"/>
<dbReference type="GO" id="GO:0005730">
    <property type="term" value="C:nucleolus"/>
    <property type="evidence" value="ECO:0007669"/>
    <property type="project" value="UniProtKB-SubCell"/>
</dbReference>
<dbReference type="GO" id="GO:1990904">
    <property type="term" value="C:ribonucleoprotein complex"/>
    <property type="evidence" value="ECO:0007669"/>
    <property type="project" value="UniProtKB-KW"/>
</dbReference>
<feature type="region of interest" description="Disordered" evidence="10">
    <location>
        <begin position="1"/>
        <end position="62"/>
    </location>
</feature>
<dbReference type="PANTHER" id="PTHR23237">
    <property type="entry name" value="NUCLEOLAR PROTEIN FAMILY A MEMBER 1 SNORNP PROTEIN GAR1"/>
    <property type="match status" value="1"/>
</dbReference>
<evidence type="ECO:0000256" key="1">
    <source>
        <dbReference type="ARBA" id="ARBA00004229"/>
    </source>
</evidence>
<sequence>MSGRIGRGGGFGGRDGGRGGGGRGGFGGRDGGGRGGRGGRDGGRMGGRGGRGGGRGRDEGPPDAVVECGKVLHECESELVCKLTHSESKIPYFNAGVYLENKRKIGKVDEIFGPINLVMFTIKMDPGVVAKSFKEDDLVYLSPDKLLPLSRFTNPGGGGGGGRGGGRGGGGRGGDGRGGGREEGLVEAVRWEEVEGVLPWAEAVAGALAAGVEGDSRIVSVKNDGTSPSAWRTEGRIDPGKPMGYIIKS</sequence>
<evidence type="ECO:0000256" key="4">
    <source>
        <dbReference type="ARBA" id="ARBA00022552"/>
    </source>
</evidence>
<keyword evidence="7 9" id="KW-0687">Ribonucleoprotein</keyword>
<evidence type="ECO:0000256" key="5">
    <source>
        <dbReference type="ARBA" id="ARBA00022884"/>
    </source>
</evidence>
<name>A0ABD3NVT7_9STRA</name>
<reference evidence="11 12" key="1">
    <citation type="submission" date="2024-10" db="EMBL/GenBank/DDBJ databases">
        <title>Updated reference genomes for cyclostephanoid diatoms.</title>
        <authorList>
            <person name="Roberts W.R."/>
            <person name="Alverson A.J."/>
        </authorList>
    </citation>
    <scope>NUCLEOTIDE SEQUENCE [LARGE SCALE GENOMIC DNA]</scope>
    <source>
        <strain evidence="11 12">AJA276-08</strain>
    </source>
</reference>
<dbReference type="EMBL" id="JALLAZ020001159">
    <property type="protein sequence ID" value="KAL3779501.1"/>
    <property type="molecule type" value="Genomic_DNA"/>
</dbReference>
<feature type="compositionally biased region" description="Gly residues" evidence="10">
    <location>
        <begin position="155"/>
        <end position="173"/>
    </location>
</feature>
<keyword evidence="12" id="KW-1185">Reference proteome</keyword>
<evidence type="ECO:0000256" key="2">
    <source>
        <dbReference type="ARBA" id="ARBA00004604"/>
    </source>
</evidence>
<dbReference type="GO" id="GO:0006364">
    <property type="term" value="P:rRNA processing"/>
    <property type="evidence" value="ECO:0007669"/>
    <property type="project" value="UniProtKB-KW"/>
</dbReference>